<dbReference type="Pfam" id="PF12836">
    <property type="entry name" value="HHH_3"/>
    <property type="match status" value="1"/>
</dbReference>
<dbReference type="AlphaFoldDB" id="A0A1I5LGY4"/>
<dbReference type="Gene3D" id="1.10.150.280">
    <property type="entry name" value="AF1531-like domain"/>
    <property type="match status" value="1"/>
</dbReference>
<dbReference type="Proteomes" id="UP000199227">
    <property type="component" value="Unassembled WGS sequence"/>
</dbReference>
<name>A0A1I5LGY4_9BACT</name>
<sequence>MAKRKKLPKLGLLYLDYVLRFFDRSNFKGWPDKIEQVVYHWGNDKDRFIEEVKRKKIDILIGNIPATAYETFREIAKELPHVRFVPSLETQFANKSKENVTLFCEKHNLSHPKTKIFYNKEKGYKYLEECEYPIIVKRSYGPSNYGGYYVHKVKSKEEAKKLFDEKKYMPMYIQECIPLRADIRVMLIGHKPACAFWRVAGEDMEITNTSQGGYMTYDGVPMGALELAVEASKAAKAEYWACDIAEYDGKYYILECATAFAAFPYFRDWIGQYLMWDFSNGYFKKPHIPLYSWEELGKINSSLLRTMRHIEFSKYIPSADGAYYLNDKDGKWDIELTEESKPEDIPDNSHLLENIKDEADLPDVVKDEAKRGEKKHSTLDNNEMSLESVTLTELMTLHGMEEEIAVEVIKYIQSHDMKSIDELLEVEGIDKQTLKVWAEDLHSKADVNRASVKVLSKIKAIGKKLAEKIVEFREKHGPFETLEDMLKIKGLGKKKLDKIRNHIAIK</sequence>
<dbReference type="GO" id="GO:0015627">
    <property type="term" value="C:type II protein secretion system complex"/>
    <property type="evidence" value="ECO:0007669"/>
    <property type="project" value="TreeGrafter"/>
</dbReference>
<dbReference type="Gene3D" id="3.30.470.20">
    <property type="entry name" value="ATP-grasp fold, B domain"/>
    <property type="match status" value="1"/>
</dbReference>
<dbReference type="InterPro" id="IPR004509">
    <property type="entry name" value="Competence_ComEA_HhH"/>
</dbReference>
<dbReference type="Gene3D" id="3.30.1490.20">
    <property type="entry name" value="ATP-grasp fold, A domain"/>
    <property type="match status" value="1"/>
</dbReference>
<dbReference type="InterPro" id="IPR051675">
    <property type="entry name" value="Endo/Exo/Phosphatase_dom_1"/>
</dbReference>
<dbReference type="Gene3D" id="1.10.150.320">
    <property type="entry name" value="Photosystem II 12 kDa extrinsic protein"/>
    <property type="match status" value="1"/>
</dbReference>
<dbReference type="SMART" id="SM00278">
    <property type="entry name" value="HhH1"/>
    <property type="match status" value="2"/>
</dbReference>
<dbReference type="SUPFAM" id="SSF56059">
    <property type="entry name" value="Glutathione synthetase ATP-binding domain-like"/>
    <property type="match status" value="1"/>
</dbReference>
<dbReference type="STRING" id="223786.SAMN05216234_10329"/>
<dbReference type="InterPro" id="IPR013651">
    <property type="entry name" value="ATP-grasp_RimK-type"/>
</dbReference>
<dbReference type="SUPFAM" id="SSF81585">
    <property type="entry name" value="PsbU/PolX domain-like"/>
    <property type="match status" value="1"/>
</dbReference>
<dbReference type="PANTHER" id="PTHR21180:SF32">
    <property type="entry name" value="ENDONUCLEASE_EXONUCLEASE_PHOSPHATASE FAMILY DOMAIN-CONTAINING PROTEIN 1"/>
    <property type="match status" value="1"/>
</dbReference>
<organism evidence="2 3">
    <name type="scientific">Hydrogenimonas thermophila</name>
    <dbReference type="NCBI Taxonomy" id="223786"/>
    <lineage>
        <taxon>Bacteria</taxon>
        <taxon>Pseudomonadati</taxon>
        <taxon>Campylobacterota</taxon>
        <taxon>Epsilonproteobacteria</taxon>
        <taxon>Campylobacterales</taxon>
        <taxon>Hydrogenimonadaceae</taxon>
        <taxon>Hydrogenimonas</taxon>
    </lineage>
</organism>
<dbReference type="PANTHER" id="PTHR21180">
    <property type="entry name" value="ENDONUCLEASE/EXONUCLEASE/PHOSPHATASE FAMILY DOMAIN-CONTAINING PROTEIN 1"/>
    <property type="match status" value="1"/>
</dbReference>
<evidence type="ECO:0000259" key="1">
    <source>
        <dbReference type="SMART" id="SM00278"/>
    </source>
</evidence>
<feature type="domain" description="Helix-hairpin-helix DNA-binding motif class 1" evidence="1">
    <location>
        <begin position="483"/>
        <end position="502"/>
    </location>
</feature>
<dbReference type="InterPro" id="IPR010994">
    <property type="entry name" value="RuvA_2-like"/>
</dbReference>
<dbReference type="GO" id="GO:0003677">
    <property type="term" value="F:DNA binding"/>
    <property type="evidence" value="ECO:0007669"/>
    <property type="project" value="InterPro"/>
</dbReference>
<dbReference type="InterPro" id="IPR003583">
    <property type="entry name" value="Hlx-hairpin-Hlx_DNA-bd_motif"/>
</dbReference>
<dbReference type="SUPFAM" id="SSF47781">
    <property type="entry name" value="RuvA domain 2-like"/>
    <property type="match status" value="1"/>
</dbReference>
<dbReference type="OrthoDB" id="1704979at2"/>
<dbReference type="RefSeq" id="WP_092910386.1">
    <property type="nucleotide sequence ID" value="NZ_CP136592.1"/>
</dbReference>
<evidence type="ECO:0000313" key="2">
    <source>
        <dbReference type="EMBL" id="SFO96624.1"/>
    </source>
</evidence>
<dbReference type="NCBIfam" id="TIGR00426">
    <property type="entry name" value="competence protein ComEA helix-hairpin-helix repeat region"/>
    <property type="match status" value="1"/>
</dbReference>
<protein>
    <submittedName>
        <fullName evidence="2">Competence protein ComEA helix-hairpin-helix repeat region</fullName>
    </submittedName>
</protein>
<dbReference type="GO" id="GO:0005524">
    <property type="term" value="F:ATP binding"/>
    <property type="evidence" value="ECO:0007669"/>
    <property type="project" value="InterPro"/>
</dbReference>
<accession>A0A1I5LGY4</accession>
<dbReference type="InterPro" id="IPR013815">
    <property type="entry name" value="ATP_grasp_subdomain_1"/>
</dbReference>
<dbReference type="Pfam" id="PF08443">
    <property type="entry name" value="RimK"/>
    <property type="match status" value="1"/>
</dbReference>
<keyword evidence="3" id="KW-1185">Reference proteome</keyword>
<dbReference type="GO" id="GO:0015628">
    <property type="term" value="P:protein secretion by the type II secretion system"/>
    <property type="evidence" value="ECO:0007669"/>
    <property type="project" value="TreeGrafter"/>
</dbReference>
<gene>
    <name evidence="2" type="ORF">SAMN05216234_10329</name>
</gene>
<proteinExistence type="predicted"/>
<evidence type="ECO:0000313" key="3">
    <source>
        <dbReference type="Proteomes" id="UP000199227"/>
    </source>
</evidence>
<feature type="domain" description="Helix-hairpin-helix DNA-binding motif class 1" evidence="1">
    <location>
        <begin position="453"/>
        <end position="472"/>
    </location>
</feature>
<reference evidence="2 3" key="1">
    <citation type="submission" date="2016-10" db="EMBL/GenBank/DDBJ databases">
        <authorList>
            <person name="de Groot N.N."/>
        </authorList>
    </citation>
    <scope>NUCLEOTIDE SEQUENCE [LARGE SCALE GENOMIC DNA]</scope>
    <source>
        <strain evidence="2 3">EP1-55-1</strain>
    </source>
</reference>
<dbReference type="GO" id="GO:0006281">
    <property type="term" value="P:DNA repair"/>
    <property type="evidence" value="ECO:0007669"/>
    <property type="project" value="InterPro"/>
</dbReference>
<dbReference type="EMBL" id="FOXB01000003">
    <property type="protein sequence ID" value="SFO96624.1"/>
    <property type="molecule type" value="Genomic_DNA"/>
</dbReference>